<dbReference type="AlphaFoldDB" id="A0A2S6MVZ6"/>
<dbReference type="Gene3D" id="2.60.15.10">
    <property type="entry name" value="F0F1 ATP synthase delta/epsilon subunit, N-terminal"/>
    <property type="match status" value="1"/>
</dbReference>
<dbReference type="NCBIfam" id="TIGR03166">
    <property type="entry name" value="alt_F1F0_F1_eps"/>
    <property type="match status" value="1"/>
</dbReference>
<dbReference type="RefSeq" id="WP_104522566.1">
    <property type="nucleotide sequence ID" value="NZ_NHRY01000269.1"/>
</dbReference>
<dbReference type="GO" id="GO:0046933">
    <property type="term" value="F:proton-transporting ATP synthase activity, rotational mechanism"/>
    <property type="evidence" value="ECO:0007669"/>
    <property type="project" value="InterPro"/>
</dbReference>
<gene>
    <name evidence="10" type="ORF">CCS01_29770</name>
</gene>
<name>A0A2S6MVZ6_RHOGL</name>
<dbReference type="InterPro" id="IPR001469">
    <property type="entry name" value="ATP_synth_F1_dsu/esu"/>
</dbReference>
<keyword evidence="6" id="KW-0406">Ion transport</keyword>
<protein>
    <submittedName>
        <fullName evidence="10">F0F1 ATP synthase subunit epsilon</fullName>
    </submittedName>
</protein>
<keyword evidence="8" id="KW-0139">CF(1)</keyword>
<keyword evidence="5" id="KW-0375">Hydrogen ion transport</keyword>
<evidence type="ECO:0000256" key="4">
    <source>
        <dbReference type="ARBA" id="ARBA00022448"/>
    </source>
</evidence>
<dbReference type="OrthoDB" id="272739at2"/>
<accession>A0A2S6MVZ6</accession>
<evidence type="ECO:0000256" key="1">
    <source>
        <dbReference type="ARBA" id="ARBA00003543"/>
    </source>
</evidence>
<comment type="similarity">
    <text evidence="3">Belongs to the ATPase epsilon chain family.</text>
</comment>
<sequence length="138" mass="14819">MRLLITDPTAVVVDSADITSLRAEDETGSFGILPGHADMLTVLTTSVVLWRHTDGKPGYCAVRRGVLSVQGGKEIAIATRDAQRGDDLETLETQVLARFLAEAEAERAGRVAAMRLHTQAIRRIIEALRANGPTDIGA</sequence>
<keyword evidence="7" id="KW-0472">Membrane</keyword>
<evidence type="ECO:0000259" key="9">
    <source>
        <dbReference type="Pfam" id="PF02823"/>
    </source>
</evidence>
<dbReference type="InterPro" id="IPR024037">
    <property type="entry name" value="Alt_ATP_synth_F1_esu"/>
</dbReference>
<dbReference type="Proteomes" id="UP000239724">
    <property type="component" value="Unassembled WGS sequence"/>
</dbReference>
<comment type="function">
    <text evidence="1">Produces ATP from ADP in the presence of a proton gradient across the membrane.</text>
</comment>
<dbReference type="EMBL" id="NHRY01000269">
    <property type="protein sequence ID" value="PPQ26545.1"/>
    <property type="molecule type" value="Genomic_DNA"/>
</dbReference>
<evidence type="ECO:0000256" key="8">
    <source>
        <dbReference type="ARBA" id="ARBA00023196"/>
    </source>
</evidence>
<dbReference type="SUPFAM" id="SSF51344">
    <property type="entry name" value="Epsilon subunit of F1F0-ATP synthase N-terminal domain"/>
    <property type="match status" value="1"/>
</dbReference>
<comment type="caution">
    <text evidence="10">The sequence shown here is derived from an EMBL/GenBank/DDBJ whole genome shotgun (WGS) entry which is preliminary data.</text>
</comment>
<evidence type="ECO:0000256" key="5">
    <source>
        <dbReference type="ARBA" id="ARBA00022781"/>
    </source>
</evidence>
<evidence type="ECO:0000256" key="6">
    <source>
        <dbReference type="ARBA" id="ARBA00023065"/>
    </source>
</evidence>
<feature type="domain" description="ATP synthase F1 complex delta/epsilon subunit N-terminal" evidence="9">
    <location>
        <begin position="1"/>
        <end position="82"/>
    </location>
</feature>
<evidence type="ECO:0000313" key="10">
    <source>
        <dbReference type="EMBL" id="PPQ26545.1"/>
    </source>
</evidence>
<dbReference type="NCBIfam" id="NF009981">
    <property type="entry name" value="PRK13447.1"/>
    <property type="match status" value="1"/>
</dbReference>
<dbReference type="CDD" id="cd12152">
    <property type="entry name" value="F1-ATPase_delta"/>
    <property type="match status" value="1"/>
</dbReference>
<keyword evidence="4" id="KW-0813">Transport</keyword>
<reference evidence="10 11" key="1">
    <citation type="journal article" date="2018" name="Arch. Microbiol.">
        <title>New insights into the metabolic potential of the phototrophic purple bacterium Rhodopila globiformis DSM 161(T) from its draft genome sequence and evidence for a vanadium-dependent nitrogenase.</title>
        <authorList>
            <person name="Imhoff J.F."/>
            <person name="Rahn T."/>
            <person name="Kunzel S."/>
            <person name="Neulinger S.C."/>
        </authorList>
    </citation>
    <scope>NUCLEOTIDE SEQUENCE [LARGE SCALE GENOMIC DNA]</scope>
    <source>
        <strain evidence="10 11">DSM 161</strain>
    </source>
</reference>
<organism evidence="10 11">
    <name type="scientific">Rhodopila globiformis</name>
    <name type="common">Rhodopseudomonas globiformis</name>
    <dbReference type="NCBI Taxonomy" id="1071"/>
    <lineage>
        <taxon>Bacteria</taxon>
        <taxon>Pseudomonadati</taxon>
        <taxon>Pseudomonadota</taxon>
        <taxon>Alphaproteobacteria</taxon>
        <taxon>Acetobacterales</taxon>
        <taxon>Acetobacteraceae</taxon>
        <taxon>Rhodopila</taxon>
    </lineage>
</organism>
<evidence type="ECO:0000313" key="11">
    <source>
        <dbReference type="Proteomes" id="UP000239724"/>
    </source>
</evidence>
<evidence type="ECO:0000256" key="7">
    <source>
        <dbReference type="ARBA" id="ARBA00023136"/>
    </source>
</evidence>
<comment type="subcellular location">
    <subcellularLocation>
        <location evidence="2">Endomembrane system</location>
        <topology evidence="2">Peripheral membrane protein</topology>
    </subcellularLocation>
</comment>
<dbReference type="InterPro" id="IPR036771">
    <property type="entry name" value="ATPsynth_dsu/esu_N"/>
</dbReference>
<dbReference type="Pfam" id="PF02823">
    <property type="entry name" value="ATP-synt_DE_N"/>
    <property type="match status" value="1"/>
</dbReference>
<proteinExistence type="inferred from homology"/>
<dbReference type="GO" id="GO:0012505">
    <property type="term" value="C:endomembrane system"/>
    <property type="evidence" value="ECO:0007669"/>
    <property type="project" value="UniProtKB-SubCell"/>
</dbReference>
<dbReference type="GO" id="GO:0045259">
    <property type="term" value="C:proton-transporting ATP synthase complex"/>
    <property type="evidence" value="ECO:0007669"/>
    <property type="project" value="UniProtKB-KW"/>
</dbReference>
<evidence type="ECO:0000256" key="3">
    <source>
        <dbReference type="ARBA" id="ARBA00005712"/>
    </source>
</evidence>
<evidence type="ECO:0000256" key="2">
    <source>
        <dbReference type="ARBA" id="ARBA00004184"/>
    </source>
</evidence>
<keyword evidence="11" id="KW-1185">Reference proteome</keyword>
<keyword evidence="8" id="KW-0066">ATP synthesis</keyword>
<dbReference type="InterPro" id="IPR020546">
    <property type="entry name" value="ATP_synth_F1_dsu/esu_N"/>
</dbReference>